<accession>A0A3B0Y7C4</accession>
<gene>
    <name evidence="1" type="ORF">MNBD_GAMMA12-1706</name>
</gene>
<dbReference type="EMBL" id="UOFL01000036">
    <property type="protein sequence ID" value="VAW72303.1"/>
    <property type="molecule type" value="Genomic_DNA"/>
</dbReference>
<proteinExistence type="predicted"/>
<name>A0A3B0Y7C4_9ZZZZ</name>
<dbReference type="Gene3D" id="1.50.10.20">
    <property type="match status" value="1"/>
</dbReference>
<reference evidence="1" key="1">
    <citation type="submission" date="2018-06" db="EMBL/GenBank/DDBJ databases">
        <authorList>
            <person name="Zhirakovskaya E."/>
        </authorList>
    </citation>
    <scope>NUCLEOTIDE SEQUENCE</scope>
</reference>
<dbReference type="GO" id="GO:0005975">
    <property type="term" value="P:carbohydrate metabolic process"/>
    <property type="evidence" value="ECO:0007669"/>
    <property type="project" value="InterPro"/>
</dbReference>
<dbReference type="InterPro" id="IPR008928">
    <property type="entry name" value="6-hairpin_glycosidase_sf"/>
</dbReference>
<dbReference type="AlphaFoldDB" id="A0A3B0Y7C4"/>
<protein>
    <recommendedName>
        <fullName evidence="2">Delta-aminolevulinic acid dehydratase</fullName>
    </recommendedName>
</protein>
<sequence length="422" mass="49406">MNIDMNNDLSHTLQQTLDTAYQWSRTQSYQGYNKHDALNSPILKLLMGWSKWPRMLAIQGVMRFPINLRPYLMTHKSYNPKGLALIIQGLLRRYQTSQQTEYLEEAEQLLQLLIELRSNTDTQWQGTCWGYHYPWQDPGFFAPSKMPNAVVTCFVCEAFLDAYRVTQKQQYLDTVSSALTFFNRHLTILKDTEQELCYSYMPVKMSMRVMDVSILIAAVMMQYSQLSANQSLEQKATRLARYVIKQQTKEGAWFYTDPPQDSHIRHDNYHTGFILDALARYHSSGPAQCWHQEYSLGLKFYLENLFNPDGSPRWMSDCNFPHDIHGAAQGIITFSRHCADPNPLYAEMAQNIFHWALNNMYHPQGRFYYQQGAWRIKKFTLLRWCNAWMMRAMADYQFHLHEQSQQSPQSIVNNSPQQGFGS</sequence>
<evidence type="ECO:0000313" key="1">
    <source>
        <dbReference type="EMBL" id="VAW72303.1"/>
    </source>
</evidence>
<organism evidence="1">
    <name type="scientific">hydrothermal vent metagenome</name>
    <dbReference type="NCBI Taxonomy" id="652676"/>
    <lineage>
        <taxon>unclassified sequences</taxon>
        <taxon>metagenomes</taxon>
        <taxon>ecological metagenomes</taxon>
    </lineage>
</organism>
<dbReference type="SUPFAM" id="SSF48208">
    <property type="entry name" value="Six-hairpin glycosidases"/>
    <property type="match status" value="1"/>
</dbReference>
<evidence type="ECO:0008006" key="2">
    <source>
        <dbReference type="Google" id="ProtNLM"/>
    </source>
</evidence>